<dbReference type="PROSITE" id="PS50112">
    <property type="entry name" value="PAS"/>
    <property type="match status" value="1"/>
</dbReference>
<protein>
    <recommendedName>
        <fullName evidence="7">Diguanylate cyclase</fullName>
    </recommendedName>
</protein>
<dbReference type="InterPro" id="IPR013656">
    <property type="entry name" value="PAS_4"/>
</dbReference>
<dbReference type="NCBIfam" id="TIGR00229">
    <property type="entry name" value="sensory_box"/>
    <property type="match status" value="1"/>
</dbReference>
<evidence type="ECO:0000313" key="5">
    <source>
        <dbReference type="EMBL" id="BBY27662.1"/>
    </source>
</evidence>
<dbReference type="InterPro" id="IPR029787">
    <property type="entry name" value="Nucleotide_cyclase"/>
</dbReference>
<dbReference type="InterPro" id="IPR000700">
    <property type="entry name" value="PAS-assoc_C"/>
</dbReference>
<organism evidence="5 6">
    <name type="scientific">Mycolicibacterium sediminis</name>
    <dbReference type="NCBI Taxonomy" id="1286180"/>
    <lineage>
        <taxon>Bacteria</taxon>
        <taxon>Bacillati</taxon>
        <taxon>Actinomycetota</taxon>
        <taxon>Actinomycetes</taxon>
        <taxon>Mycobacteriales</taxon>
        <taxon>Mycobacteriaceae</taxon>
        <taxon>Mycolicibacterium</taxon>
    </lineage>
</organism>
<dbReference type="EMBL" id="AP022588">
    <property type="protein sequence ID" value="BBY27662.1"/>
    <property type="molecule type" value="Genomic_DNA"/>
</dbReference>
<keyword evidence="6" id="KW-1185">Reference proteome</keyword>
<dbReference type="KEGG" id="msei:MSEDJ_17580"/>
<reference evidence="5 6" key="1">
    <citation type="journal article" date="2019" name="Emerg. Microbes Infect.">
        <title>Comprehensive subspecies identification of 175 nontuberculous mycobacteria species based on 7547 genomic profiles.</title>
        <authorList>
            <person name="Matsumoto Y."/>
            <person name="Kinjo T."/>
            <person name="Motooka D."/>
            <person name="Nabeya D."/>
            <person name="Jung N."/>
            <person name="Uechi K."/>
            <person name="Horii T."/>
            <person name="Iida T."/>
            <person name="Fujita J."/>
            <person name="Nakamura S."/>
        </authorList>
    </citation>
    <scope>NUCLEOTIDE SEQUENCE [LARGE SCALE GENOMIC DNA]</scope>
    <source>
        <strain evidence="5 6">JCM 17899</strain>
    </source>
</reference>
<feature type="region of interest" description="Disordered" evidence="1">
    <location>
        <begin position="1"/>
        <end position="29"/>
    </location>
</feature>
<gene>
    <name evidence="5" type="ORF">MSEDJ_17580</name>
</gene>
<dbReference type="CDD" id="cd01949">
    <property type="entry name" value="GGDEF"/>
    <property type="match status" value="1"/>
</dbReference>
<dbReference type="CDD" id="cd00130">
    <property type="entry name" value="PAS"/>
    <property type="match status" value="2"/>
</dbReference>
<dbReference type="Pfam" id="PF08448">
    <property type="entry name" value="PAS_4"/>
    <property type="match status" value="1"/>
</dbReference>
<dbReference type="SMART" id="SM00267">
    <property type="entry name" value="GGDEF"/>
    <property type="match status" value="1"/>
</dbReference>
<dbReference type="Gene3D" id="3.30.450.20">
    <property type="entry name" value="PAS domain"/>
    <property type="match status" value="3"/>
</dbReference>
<sequence>MRHRAPFDGDDDAATGAGPGHPHDDGRVHRTHVPVAGISAVLDHGPDGVGVHQNGRFVYVNAVAARWLGARSARELIGLEVSSIVHTRSLPLVLAGVASLHRPGDVSPAVRATVVRADGADLDVEVLSTMTTWDGADAYQLVLRDLSERRGRHEALARQAALVDDAGDAVISTTRSGLVTSWNPAAARLYRRPAHLALASPIERALGTSIDLAAAAERGVVHAAHHAMDGSLRRVRVGVTGSGGGYVLICSDESTLHRSARNLRTAINALQTGVLVVDPNGWVQTVNLAARRIIGRDHGDGDAERRFDFHDLDVYDADGELLPIPDRPVSRAMASGLPTIGRVVGVDRPDGARVWLSLSCQPLYPAEGQRSPILVSFHDVTAQRATTEHLAFQAAHDALTGLPNRNHILETINALHHDAGVLRAVLFIDVDDLKTVNDTFGHEVGDLVLQTTASRLCRAVRGDDVVGRLSGDEFVALLVGDLRNGALDRFVDRIRRVLAEPVHIPGGTLHLGASIGVVDTDGHDERDANTLLRDADAAMYEAKATGRRVSVFAKH</sequence>
<dbReference type="InterPro" id="IPR035965">
    <property type="entry name" value="PAS-like_dom_sf"/>
</dbReference>
<name>A0A7I7QMY9_9MYCO</name>
<dbReference type="Pfam" id="PF00990">
    <property type="entry name" value="GGDEF"/>
    <property type="match status" value="1"/>
</dbReference>
<evidence type="ECO:0000259" key="3">
    <source>
        <dbReference type="PROSITE" id="PS50113"/>
    </source>
</evidence>
<dbReference type="SUPFAM" id="SSF55785">
    <property type="entry name" value="PYP-like sensor domain (PAS domain)"/>
    <property type="match status" value="3"/>
</dbReference>
<feature type="domain" description="GGDEF" evidence="4">
    <location>
        <begin position="421"/>
        <end position="555"/>
    </location>
</feature>
<accession>A0A7I7QMY9</accession>
<proteinExistence type="predicted"/>
<evidence type="ECO:0008006" key="7">
    <source>
        <dbReference type="Google" id="ProtNLM"/>
    </source>
</evidence>
<evidence type="ECO:0000313" key="6">
    <source>
        <dbReference type="Proteomes" id="UP000467193"/>
    </source>
</evidence>
<dbReference type="NCBIfam" id="TIGR00254">
    <property type="entry name" value="GGDEF"/>
    <property type="match status" value="1"/>
</dbReference>
<dbReference type="InterPro" id="IPR052155">
    <property type="entry name" value="Biofilm_reg_signaling"/>
</dbReference>
<feature type="domain" description="PAC" evidence="3">
    <location>
        <begin position="337"/>
        <end position="392"/>
    </location>
</feature>
<dbReference type="RefSeq" id="WP_163796521.1">
    <property type="nucleotide sequence ID" value="NZ_AP022588.1"/>
</dbReference>
<dbReference type="SUPFAM" id="SSF55073">
    <property type="entry name" value="Nucleotide cyclase"/>
    <property type="match status" value="1"/>
</dbReference>
<dbReference type="InterPro" id="IPR000014">
    <property type="entry name" value="PAS"/>
</dbReference>
<dbReference type="PANTHER" id="PTHR44757:SF2">
    <property type="entry name" value="BIOFILM ARCHITECTURE MAINTENANCE PROTEIN MBAA"/>
    <property type="match status" value="1"/>
</dbReference>
<dbReference type="InterPro" id="IPR000160">
    <property type="entry name" value="GGDEF_dom"/>
</dbReference>
<dbReference type="PANTHER" id="PTHR44757">
    <property type="entry name" value="DIGUANYLATE CYCLASE DGCP"/>
    <property type="match status" value="1"/>
</dbReference>
<dbReference type="PROSITE" id="PS50113">
    <property type="entry name" value="PAC"/>
    <property type="match status" value="1"/>
</dbReference>
<dbReference type="Pfam" id="PF13426">
    <property type="entry name" value="PAS_9"/>
    <property type="match status" value="1"/>
</dbReference>
<dbReference type="Gene3D" id="3.30.70.270">
    <property type="match status" value="1"/>
</dbReference>
<dbReference type="PROSITE" id="PS50887">
    <property type="entry name" value="GGDEF"/>
    <property type="match status" value="1"/>
</dbReference>
<dbReference type="AlphaFoldDB" id="A0A7I7QMY9"/>
<dbReference type="InterPro" id="IPR043128">
    <property type="entry name" value="Rev_trsase/Diguanyl_cyclase"/>
</dbReference>
<evidence type="ECO:0000259" key="2">
    <source>
        <dbReference type="PROSITE" id="PS50112"/>
    </source>
</evidence>
<evidence type="ECO:0000256" key="1">
    <source>
        <dbReference type="SAM" id="MobiDB-lite"/>
    </source>
</evidence>
<feature type="domain" description="PAS" evidence="2">
    <location>
        <begin position="259"/>
        <end position="295"/>
    </location>
</feature>
<evidence type="ECO:0000259" key="4">
    <source>
        <dbReference type="PROSITE" id="PS50887"/>
    </source>
</evidence>
<dbReference type="Proteomes" id="UP000467193">
    <property type="component" value="Chromosome"/>
</dbReference>
<dbReference type="SMART" id="SM00091">
    <property type="entry name" value="PAS"/>
    <property type="match status" value="3"/>
</dbReference>